<protein>
    <submittedName>
        <fullName evidence="2">SpoVT / AbrB like domain protein</fullName>
    </submittedName>
</protein>
<evidence type="ECO:0000313" key="3">
    <source>
        <dbReference type="Proteomes" id="UP000050360"/>
    </source>
</evidence>
<gene>
    <name evidence="2" type="ORF">MPEBLZ_00759</name>
</gene>
<name>A0A0P7ZI23_9EURY</name>
<dbReference type="AlphaFoldDB" id="A0A0P7ZI23"/>
<feature type="domain" description="SpoVT-AbrB" evidence="1">
    <location>
        <begin position="5"/>
        <end position="50"/>
    </location>
</feature>
<organism evidence="2 3">
    <name type="scientific">Candidatus Methanoperedens nitratireducens</name>
    <dbReference type="NCBI Taxonomy" id="1392998"/>
    <lineage>
        <taxon>Archaea</taxon>
        <taxon>Methanobacteriati</taxon>
        <taxon>Methanobacteriota</taxon>
        <taxon>Stenosarchaea group</taxon>
        <taxon>Methanomicrobia</taxon>
        <taxon>Methanosarcinales</taxon>
        <taxon>ANME-2 cluster</taxon>
        <taxon>Candidatus Methanoperedentaceae</taxon>
        <taxon>Candidatus Methanoperedens</taxon>
    </lineage>
</organism>
<dbReference type="InterPro" id="IPR037914">
    <property type="entry name" value="SpoVT-AbrB_sf"/>
</dbReference>
<reference evidence="2 3" key="1">
    <citation type="submission" date="2015-09" db="EMBL/GenBank/DDBJ databases">
        <title>A metagenomics-based metabolic model of nitrate-dependent anaerobic oxidation of methane by Methanoperedens-like archaea.</title>
        <authorList>
            <person name="Arshad A."/>
            <person name="Speth D.R."/>
            <person name="De Graaf R.M."/>
            <person name="Op Den Camp H.J."/>
            <person name="Jetten M.S."/>
            <person name="Welte C.U."/>
        </authorList>
    </citation>
    <scope>NUCLEOTIDE SEQUENCE [LARGE SCALE GENOMIC DNA]</scope>
</reference>
<proteinExistence type="predicted"/>
<dbReference type="Proteomes" id="UP000050360">
    <property type="component" value="Unassembled WGS sequence"/>
</dbReference>
<dbReference type="InterPro" id="IPR007159">
    <property type="entry name" value="SpoVT-AbrB_dom"/>
</dbReference>
<dbReference type="EMBL" id="LKCM01000064">
    <property type="protein sequence ID" value="KPQ44665.1"/>
    <property type="molecule type" value="Genomic_DNA"/>
</dbReference>
<dbReference type="Pfam" id="PF04014">
    <property type="entry name" value="MazE_antitoxin"/>
    <property type="match status" value="1"/>
</dbReference>
<dbReference type="SUPFAM" id="SSF89447">
    <property type="entry name" value="AbrB/MazE/MraZ-like"/>
    <property type="match status" value="1"/>
</dbReference>
<evidence type="ECO:0000259" key="1">
    <source>
        <dbReference type="SMART" id="SM00966"/>
    </source>
</evidence>
<sequence length="78" mass="8749">MLSETLVSNGYQTVVPAKIRKAHNITPGDVLEWKDTEKGIIVQPRKKRTLLDITGLITTKGLPDAVELKRKLQRGEKI</sequence>
<accession>A0A0P7ZI23</accession>
<dbReference type="GO" id="GO:0003677">
    <property type="term" value="F:DNA binding"/>
    <property type="evidence" value="ECO:0007669"/>
    <property type="project" value="InterPro"/>
</dbReference>
<comment type="caution">
    <text evidence="2">The sequence shown here is derived from an EMBL/GenBank/DDBJ whole genome shotgun (WGS) entry which is preliminary data.</text>
</comment>
<dbReference type="SMART" id="SM00966">
    <property type="entry name" value="SpoVT_AbrB"/>
    <property type="match status" value="1"/>
</dbReference>
<evidence type="ECO:0000313" key="2">
    <source>
        <dbReference type="EMBL" id="KPQ44665.1"/>
    </source>
</evidence>
<dbReference type="Gene3D" id="2.10.260.10">
    <property type="match status" value="1"/>
</dbReference>